<accession>A0A319DIR2</accession>
<evidence type="ECO:0000256" key="10">
    <source>
        <dbReference type="SAM" id="MobiDB-lite"/>
    </source>
</evidence>
<dbReference type="AlphaFoldDB" id="A0A319DIR2"/>
<dbReference type="PANTHER" id="PTHR14094">
    <property type="entry name" value="SIGNAL RECOGNITION PARTICLE 72"/>
    <property type="match status" value="1"/>
</dbReference>
<dbReference type="InterPro" id="IPR011990">
    <property type="entry name" value="TPR-like_helical_dom_sf"/>
</dbReference>
<dbReference type="GO" id="GO:0005783">
    <property type="term" value="C:endoplasmic reticulum"/>
    <property type="evidence" value="ECO:0007669"/>
    <property type="project" value="UniProtKB-SubCell"/>
</dbReference>
<evidence type="ECO:0000256" key="7">
    <source>
        <dbReference type="ARBA" id="ARBA00023135"/>
    </source>
</evidence>
<dbReference type="Gene3D" id="1.25.40.10">
    <property type="entry name" value="Tetratricopeptide repeat domain"/>
    <property type="match status" value="2"/>
</dbReference>
<dbReference type="SUPFAM" id="SSF48452">
    <property type="entry name" value="TPR-like"/>
    <property type="match status" value="1"/>
</dbReference>
<evidence type="ECO:0000256" key="6">
    <source>
        <dbReference type="ARBA" id="ARBA00022824"/>
    </source>
</evidence>
<dbReference type="InterPro" id="IPR013699">
    <property type="entry name" value="Signal_recog_part_SRP72_RNA-bd"/>
</dbReference>
<dbReference type="VEuPathDB" id="FungiDB:BO71DRAFT_161275"/>
<dbReference type="Pfam" id="PF08492">
    <property type="entry name" value="SRP72"/>
    <property type="match status" value="1"/>
</dbReference>
<evidence type="ECO:0000256" key="5">
    <source>
        <dbReference type="ARBA" id="ARBA00022490"/>
    </source>
</evidence>
<dbReference type="PANTHER" id="PTHR14094:SF9">
    <property type="entry name" value="SIGNAL RECOGNITION PARTICLE SUBUNIT SRP72"/>
    <property type="match status" value="1"/>
</dbReference>
<keyword evidence="8 9" id="KW-0687">Ribonucleoprotein</keyword>
<dbReference type="EMBL" id="KZ825833">
    <property type="protein sequence ID" value="PYH96814.1"/>
    <property type="molecule type" value="Genomic_DNA"/>
</dbReference>
<protein>
    <recommendedName>
        <fullName evidence="4 9">Signal recognition particle subunit SRP72</fullName>
    </recommendedName>
</protein>
<name>A0A319DIR2_9EURO</name>
<evidence type="ECO:0000313" key="12">
    <source>
        <dbReference type="EMBL" id="PYH96814.1"/>
    </source>
</evidence>
<proteinExistence type="inferred from homology"/>
<dbReference type="GO" id="GO:0008312">
    <property type="term" value="F:7S RNA binding"/>
    <property type="evidence" value="ECO:0007669"/>
    <property type="project" value="InterPro"/>
</dbReference>
<dbReference type="GO" id="GO:0005786">
    <property type="term" value="C:signal recognition particle, endoplasmic reticulum targeting"/>
    <property type="evidence" value="ECO:0007669"/>
    <property type="project" value="UniProtKB-UniRule"/>
</dbReference>
<dbReference type="GO" id="GO:0043022">
    <property type="term" value="F:ribosome binding"/>
    <property type="evidence" value="ECO:0007669"/>
    <property type="project" value="TreeGrafter"/>
</dbReference>
<evidence type="ECO:0000256" key="2">
    <source>
        <dbReference type="ARBA" id="ARBA00004496"/>
    </source>
</evidence>
<gene>
    <name evidence="12" type="ORF">BO71DRAFT_161275</name>
</gene>
<comment type="subcellular location">
    <subcellularLocation>
        <location evidence="2 9">Cytoplasm</location>
    </subcellularLocation>
    <subcellularLocation>
        <location evidence="1">Endoplasmic reticulum</location>
    </subcellularLocation>
</comment>
<dbReference type="InterPro" id="IPR031545">
    <property type="entry name" value="SRP72_TPR-like"/>
</dbReference>
<comment type="similarity">
    <text evidence="3 9">Belongs to the SRP72 family.</text>
</comment>
<evidence type="ECO:0000256" key="9">
    <source>
        <dbReference type="PIRNR" id="PIRNR038922"/>
    </source>
</evidence>
<dbReference type="GO" id="GO:0006614">
    <property type="term" value="P:SRP-dependent cotranslational protein targeting to membrane"/>
    <property type="evidence" value="ECO:0007669"/>
    <property type="project" value="UniProtKB-UniRule"/>
</dbReference>
<organism evidence="12 13">
    <name type="scientific">Aspergillus ellipticus CBS 707.79</name>
    <dbReference type="NCBI Taxonomy" id="1448320"/>
    <lineage>
        <taxon>Eukaryota</taxon>
        <taxon>Fungi</taxon>
        <taxon>Dikarya</taxon>
        <taxon>Ascomycota</taxon>
        <taxon>Pezizomycotina</taxon>
        <taxon>Eurotiomycetes</taxon>
        <taxon>Eurotiomycetidae</taxon>
        <taxon>Eurotiales</taxon>
        <taxon>Aspergillaceae</taxon>
        <taxon>Aspergillus</taxon>
        <taxon>Aspergillus subgen. Circumdati</taxon>
    </lineage>
</organism>
<dbReference type="FunFam" id="1.25.40.10:FF:000512">
    <property type="entry name" value="Signal recognition particle subunit SRP72"/>
    <property type="match status" value="1"/>
</dbReference>
<comment type="function">
    <text evidence="9">Component of the signal recognition particle (SRP) complex, a ribonucleoprotein complex that mediates the cotranslational targeting of secretory and membrane proteins to the endoplasmic reticulum (ER).</text>
</comment>
<keyword evidence="5 9" id="KW-0963">Cytoplasm</keyword>
<feature type="compositionally biased region" description="Basic and acidic residues" evidence="10">
    <location>
        <begin position="573"/>
        <end position="596"/>
    </location>
</feature>
<sequence length="652" mass="70954">MAAQSLSSLLQRASIDDHEEVLQSSIAALAKSKSDLHAQHVKAVALLKLDRYDDCLRVFEQAGDGLKKTAALEYAYVLYKSGQLDSAIDVVSRLAGDRGALHLEAQASYRSEKFRRAAEIYEGLSKAESSQFNEENDLRINSWATDAQLQWKGYTDFVRHNRPTREDLEAFETVYNAACLSIAKGEFQQGELLLKRAKELCRTSEDLTPEDRDAELLPIAVQQLYVLLRQGKSEEAQSVLEEISVKEIPELSTRKIAQTNITLARGTTGNPFALYKALHETPDSPDSDKLFDYQDNITTGNSHAADLLVQKYDGIIRSTSKALTQAAYPSTEPRVALLSVSNAAAHARGETGTKALKSILSALENRPKDLGLALTAVQLYVGAGNTTSAITTLERTLQLLDESISEQDKEVRFNPGLLGILVSLYKLEGRKVQIRTELAKAATYWQSQAGPPASLLRAAGASLLHSDDHSDLATAGDLFKSLYQQDTSDRFSVAGYVASQATIDYSKIQAQVDSLPSVADLISDVDVSALESAGISPSSSANAAAAAALAGARKRSAANKEDRATKRVRKSRFPKEYDPSKTPDPERWLPVRDRSSYRPKGRKGKQRAAERTQGGPVNEKAEESPASSTVQQQKPQGGGGGASSKKKKKGKR</sequence>
<dbReference type="Proteomes" id="UP000247810">
    <property type="component" value="Unassembled WGS sequence"/>
</dbReference>
<evidence type="ECO:0000259" key="11">
    <source>
        <dbReference type="Pfam" id="PF08492"/>
    </source>
</evidence>
<keyword evidence="6" id="KW-0256">Endoplasmic reticulum</keyword>
<evidence type="ECO:0000256" key="3">
    <source>
        <dbReference type="ARBA" id="ARBA00007676"/>
    </source>
</evidence>
<evidence type="ECO:0000256" key="8">
    <source>
        <dbReference type="ARBA" id="ARBA00023274"/>
    </source>
</evidence>
<dbReference type="OrthoDB" id="5421607at2759"/>
<dbReference type="InterPro" id="IPR026270">
    <property type="entry name" value="SRP72"/>
</dbReference>
<evidence type="ECO:0000256" key="1">
    <source>
        <dbReference type="ARBA" id="ARBA00004240"/>
    </source>
</evidence>
<dbReference type="Pfam" id="PF17004">
    <property type="entry name" value="SRP_TPR_like"/>
    <property type="match status" value="1"/>
</dbReference>
<evidence type="ECO:0000313" key="13">
    <source>
        <dbReference type="Proteomes" id="UP000247810"/>
    </source>
</evidence>
<dbReference type="STRING" id="1448320.A0A319DIR2"/>
<dbReference type="PIRSF" id="PIRSF038922">
    <property type="entry name" value="SRP72"/>
    <property type="match status" value="1"/>
</dbReference>
<evidence type="ECO:0000256" key="4">
    <source>
        <dbReference type="ARBA" id="ARBA00018350"/>
    </source>
</evidence>
<feature type="region of interest" description="Disordered" evidence="10">
    <location>
        <begin position="552"/>
        <end position="652"/>
    </location>
</feature>
<keyword evidence="13" id="KW-1185">Reference proteome</keyword>
<feature type="compositionally biased region" description="Basic residues" evidence="10">
    <location>
        <begin position="597"/>
        <end position="606"/>
    </location>
</feature>
<feature type="domain" description="Signal recognition particle SRP72 subunit RNA-binding" evidence="11">
    <location>
        <begin position="551"/>
        <end position="599"/>
    </location>
</feature>
<keyword evidence="7 9" id="KW-0733">Signal recognition particle</keyword>
<reference evidence="12 13" key="1">
    <citation type="submission" date="2018-02" db="EMBL/GenBank/DDBJ databases">
        <title>The genomes of Aspergillus section Nigri reveals drivers in fungal speciation.</title>
        <authorList>
            <consortium name="DOE Joint Genome Institute"/>
            <person name="Vesth T.C."/>
            <person name="Nybo J."/>
            <person name="Theobald S."/>
            <person name="Brandl J."/>
            <person name="Frisvad J.C."/>
            <person name="Nielsen K.F."/>
            <person name="Lyhne E.K."/>
            <person name="Kogle M.E."/>
            <person name="Kuo A."/>
            <person name="Riley R."/>
            <person name="Clum A."/>
            <person name="Nolan M."/>
            <person name="Lipzen A."/>
            <person name="Salamov A."/>
            <person name="Henrissat B."/>
            <person name="Wiebenga A."/>
            <person name="De vries R.P."/>
            <person name="Grigoriev I.V."/>
            <person name="Mortensen U.H."/>
            <person name="Andersen M.R."/>
            <person name="Baker S.E."/>
        </authorList>
    </citation>
    <scope>NUCLEOTIDE SEQUENCE [LARGE SCALE GENOMIC DNA]</scope>
    <source>
        <strain evidence="12 13">CBS 707.79</strain>
    </source>
</reference>